<reference evidence="7" key="1">
    <citation type="submission" date="2024-06" db="EMBL/GenBank/DDBJ databases">
        <title>Multi-omics analyses provide insights into the biosynthesis of the anticancer antibiotic pleurotin in Hohenbuehelia grisea.</title>
        <authorList>
            <person name="Weaver J.A."/>
            <person name="Alberti F."/>
        </authorList>
    </citation>
    <scope>NUCLEOTIDE SEQUENCE [LARGE SCALE GENOMIC DNA]</scope>
    <source>
        <strain evidence="7">T-177</strain>
    </source>
</reference>
<keyword evidence="7" id="KW-1185">Reference proteome</keyword>
<dbReference type="EMBL" id="JASNQZ010000014">
    <property type="protein sequence ID" value="KAL0948423.1"/>
    <property type="molecule type" value="Genomic_DNA"/>
</dbReference>
<protein>
    <recommendedName>
        <fullName evidence="5">Fungal lipase-type domain-containing protein</fullName>
    </recommendedName>
</protein>
<comment type="caution">
    <text evidence="6">The sequence shown here is derived from an EMBL/GenBank/DDBJ whole genome shotgun (WGS) entry which is preliminary data.</text>
</comment>
<keyword evidence="1" id="KW-1015">Disulfide bond</keyword>
<evidence type="ECO:0000313" key="6">
    <source>
        <dbReference type="EMBL" id="KAL0948423.1"/>
    </source>
</evidence>
<dbReference type="InterPro" id="IPR051218">
    <property type="entry name" value="Sec_MonoDiacylglyc_Lipase"/>
</dbReference>
<dbReference type="SUPFAM" id="SSF53474">
    <property type="entry name" value="alpha/beta-Hydrolases"/>
    <property type="match status" value="1"/>
</dbReference>
<dbReference type="CDD" id="cd00519">
    <property type="entry name" value="Lipase_3"/>
    <property type="match status" value="1"/>
</dbReference>
<evidence type="ECO:0000256" key="1">
    <source>
        <dbReference type="ARBA" id="ARBA00023157"/>
    </source>
</evidence>
<dbReference type="Pfam" id="PF01764">
    <property type="entry name" value="Lipase_3"/>
    <property type="match status" value="1"/>
</dbReference>
<dbReference type="PANTHER" id="PTHR45856:SF11">
    <property type="entry name" value="FUNGAL LIPASE-LIKE DOMAIN-CONTAINING PROTEIN"/>
    <property type="match status" value="1"/>
</dbReference>
<proteinExistence type="inferred from homology"/>
<accession>A0ABR3IYM1</accession>
<organism evidence="6 7">
    <name type="scientific">Hohenbuehelia grisea</name>
    <dbReference type="NCBI Taxonomy" id="104357"/>
    <lineage>
        <taxon>Eukaryota</taxon>
        <taxon>Fungi</taxon>
        <taxon>Dikarya</taxon>
        <taxon>Basidiomycota</taxon>
        <taxon>Agaricomycotina</taxon>
        <taxon>Agaricomycetes</taxon>
        <taxon>Agaricomycetidae</taxon>
        <taxon>Agaricales</taxon>
        <taxon>Pleurotineae</taxon>
        <taxon>Pleurotaceae</taxon>
        <taxon>Hohenbuehelia</taxon>
    </lineage>
</organism>
<comment type="similarity">
    <text evidence="2">Belongs to the AB hydrolase superfamily. Lipase family. Class 3 subfamily.</text>
</comment>
<evidence type="ECO:0000256" key="3">
    <source>
        <dbReference type="ARBA" id="ARBA00047591"/>
    </source>
</evidence>
<evidence type="ECO:0000313" key="7">
    <source>
        <dbReference type="Proteomes" id="UP001556367"/>
    </source>
</evidence>
<dbReference type="PANTHER" id="PTHR45856">
    <property type="entry name" value="ALPHA/BETA-HYDROLASES SUPERFAMILY PROTEIN"/>
    <property type="match status" value="1"/>
</dbReference>
<sequence>MRSGSTPAGISQALFDELKWYFQYALSTGANVCASPNGNVLVKTINHAPTDTQGFIARDDEKKEIIVAFRGTTSLTDAFVDILIVPVPLLSPGVHPPLGSLVHVGFLTAYNSVASDVISTVRNQLQLYPDYNLVASGHSLGGAIASIAGLSLQQNFPHRNTRMYTYGQPRTFNGVAAHFVNSVFGNKAHRSVHTNDGVPSLLPQGLTPLGYRHHGVEYWQFVEPATPGNVKFCNPDGEDPACSRQIFPSAGINDAHGTYYGLTAGATFC</sequence>
<comment type="catalytic activity">
    <reaction evidence="3">
        <text>a diacylglycerol + H2O = a monoacylglycerol + a fatty acid + H(+)</text>
        <dbReference type="Rhea" id="RHEA:32731"/>
        <dbReference type="ChEBI" id="CHEBI:15377"/>
        <dbReference type="ChEBI" id="CHEBI:15378"/>
        <dbReference type="ChEBI" id="CHEBI:17408"/>
        <dbReference type="ChEBI" id="CHEBI:18035"/>
        <dbReference type="ChEBI" id="CHEBI:28868"/>
    </reaction>
</comment>
<evidence type="ECO:0000259" key="5">
    <source>
        <dbReference type="Pfam" id="PF01764"/>
    </source>
</evidence>
<dbReference type="InterPro" id="IPR002921">
    <property type="entry name" value="Fungal_lipase-type"/>
</dbReference>
<name>A0ABR3IYM1_9AGAR</name>
<feature type="domain" description="Fungal lipase-type" evidence="5">
    <location>
        <begin position="66"/>
        <end position="203"/>
    </location>
</feature>
<comment type="catalytic activity">
    <reaction evidence="4">
        <text>a monoacylglycerol + H2O = glycerol + a fatty acid + H(+)</text>
        <dbReference type="Rhea" id="RHEA:15245"/>
        <dbReference type="ChEBI" id="CHEBI:15377"/>
        <dbReference type="ChEBI" id="CHEBI:15378"/>
        <dbReference type="ChEBI" id="CHEBI:17408"/>
        <dbReference type="ChEBI" id="CHEBI:17754"/>
        <dbReference type="ChEBI" id="CHEBI:28868"/>
    </reaction>
</comment>
<dbReference type="Gene3D" id="3.40.50.1820">
    <property type="entry name" value="alpha/beta hydrolase"/>
    <property type="match status" value="1"/>
</dbReference>
<gene>
    <name evidence="6" type="ORF">HGRIS_011003</name>
</gene>
<dbReference type="InterPro" id="IPR029058">
    <property type="entry name" value="AB_hydrolase_fold"/>
</dbReference>
<evidence type="ECO:0000256" key="4">
    <source>
        <dbReference type="ARBA" id="ARBA00048461"/>
    </source>
</evidence>
<evidence type="ECO:0000256" key="2">
    <source>
        <dbReference type="ARBA" id="ARBA00043996"/>
    </source>
</evidence>
<dbReference type="Proteomes" id="UP001556367">
    <property type="component" value="Unassembled WGS sequence"/>
</dbReference>